<evidence type="ECO:0000313" key="1">
    <source>
        <dbReference type="EMBL" id="CAB3987853.1"/>
    </source>
</evidence>
<reference evidence="1" key="1">
    <citation type="submission" date="2020-04" db="EMBL/GenBank/DDBJ databases">
        <authorList>
            <person name="Alioto T."/>
            <person name="Alioto T."/>
            <person name="Gomez Garrido J."/>
        </authorList>
    </citation>
    <scope>NUCLEOTIDE SEQUENCE</scope>
    <source>
        <strain evidence="1">A484AB</strain>
    </source>
</reference>
<gene>
    <name evidence="1" type="ORF">PACLA_8A010503</name>
</gene>
<feature type="non-terminal residue" evidence="1">
    <location>
        <position position="95"/>
    </location>
</feature>
<protein>
    <submittedName>
        <fullName evidence="1">Uncharacterized protein</fullName>
    </submittedName>
</protein>
<organism evidence="1 2">
    <name type="scientific">Paramuricea clavata</name>
    <name type="common">Red gorgonian</name>
    <name type="synonym">Violescent sea-whip</name>
    <dbReference type="NCBI Taxonomy" id="317549"/>
    <lineage>
        <taxon>Eukaryota</taxon>
        <taxon>Metazoa</taxon>
        <taxon>Cnidaria</taxon>
        <taxon>Anthozoa</taxon>
        <taxon>Octocorallia</taxon>
        <taxon>Malacalcyonacea</taxon>
        <taxon>Plexauridae</taxon>
        <taxon>Paramuricea</taxon>
    </lineage>
</organism>
<evidence type="ECO:0000313" key="2">
    <source>
        <dbReference type="Proteomes" id="UP001152795"/>
    </source>
</evidence>
<dbReference type="CDD" id="cd00111">
    <property type="entry name" value="Trefoil"/>
    <property type="match status" value="1"/>
</dbReference>
<comment type="caution">
    <text evidence="1">The sequence shown here is derived from an EMBL/GenBank/DDBJ whole genome shotgun (WGS) entry which is preliminary data.</text>
</comment>
<dbReference type="InterPro" id="IPR000519">
    <property type="entry name" value="P_trefoil_dom"/>
</dbReference>
<dbReference type="Proteomes" id="UP001152795">
    <property type="component" value="Unassembled WGS sequence"/>
</dbReference>
<accession>A0A7D9DKF7</accession>
<proteinExistence type="predicted"/>
<keyword evidence="2" id="KW-1185">Reference proteome</keyword>
<sequence length="95" mass="10628">MIFAKALCVVLLLYSVSFGDSLRLKNDTDLEKRTVINLPPAPHFEHNPNDLVLRTKKLVTNGGPAQENKIPRCQVQPTERKKCGKNGIAKDDCKK</sequence>
<dbReference type="AlphaFoldDB" id="A0A7D9DKF7"/>
<dbReference type="EMBL" id="CACRXK020001244">
    <property type="protein sequence ID" value="CAB3987853.1"/>
    <property type="molecule type" value="Genomic_DNA"/>
</dbReference>
<name>A0A7D9DKF7_PARCT</name>